<dbReference type="Proteomes" id="UP000320055">
    <property type="component" value="Unassembled WGS sequence"/>
</dbReference>
<keyword evidence="3" id="KW-1185">Reference proteome</keyword>
<keyword evidence="1" id="KW-0472">Membrane</keyword>
<protein>
    <recommendedName>
        <fullName evidence="4">PEP-CTERM protein-sorting domain-containing protein</fullName>
    </recommendedName>
</protein>
<sequence>MPPRNYSWLWLLGATGLATFVYRRRRHIGTV</sequence>
<evidence type="ECO:0000313" key="2">
    <source>
        <dbReference type="EMBL" id="VEP12561.1"/>
    </source>
</evidence>
<evidence type="ECO:0000256" key="1">
    <source>
        <dbReference type="SAM" id="Phobius"/>
    </source>
</evidence>
<organism evidence="2 3">
    <name type="scientific">Hyella patelloides LEGE 07179</name>
    <dbReference type="NCBI Taxonomy" id="945734"/>
    <lineage>
        <taxon>Bacteria</taxon>
        <taxon>Bacillati</taxon>
        <taxon>Cyanobacteriota</taxon>
        <taxon>Cyanophyceae</taxon>
        <taxon>Pleurocapsales</taxon>
        <taxon>Hyellaceae</taxon>
        <taxon>Hyella</taxon>
    </lineage>
</organism>
<reference evidence="2 3" key="1">
    <citation type="submission" date="2019-01" db="EMBL/GenBank/DDBJ databases">
        <authorList>
            <person name="Brito A."/>
        </authorList>
    </citation>
    <scope>NUCLEOTIDE SEQUENCE [LARGE SCALE GENOMIC DNA]</scope>
    <source>
        <strain evidence="2">1</strain>
    </source>
</reference>
<keyword evidence="1" id="KW-1133">Transmembrane helix</keyword>
<feature type="transmembrane region" description="Helical" evidence="1">
    <location>
        <begin position="6"/>
        <end position="22"/>
    </location>
</feature>
<dbReference type="AlphaFoldDB" id="A0A563VMB4"/>
<proteinExistence type="predicted"/>
<dbReference type="EMBL" id="CAACVJ010000061">
    <property type="protein sequence ID" value="VEP12561.1"/>
    <property type="molecule type" value="Genomic_DNA"/>
</dbReference>
<name>A0A563VMB4_9CYAN</name>
<keyword evidence="1" id="KW-0812">Transmembrane</keyword>
<gene>
    <name evidence="2" type="ORF">H1P_1530013</name>
</gene>
<evidence type="ECO:0008006" key="4">
    <source>
        <dbReference type="Google" id="ProtNLM"/>
    </source>
</evidence>
<accession>A0A563VMB4</accession>
<evidence type="ECO:0000313" key="3">
    <source>
        <dbReference type="Proteomes" id="UP000320055"/>
    </source>
</evidence>